<evidence type="ECO:0000259" key="7">
    <source>
        <dbReference type="PROSITE" id="PS50850"/>
    </source>
</evidence>
<protein>
    <recommendedName>
        <fullName evidence="7">Major facilitator superfamily (MFS) profile domain-containing protein</fullName>
    </recommendedName>
</protein>
<keyword evidence="3 6" id="KW-1133">Transmembrane helix</keyword>
<gene>
    <name evidence="8" type="ORF">OOW_P131scaffold00284g2</name>
</gene>
<evidence type="ECO:0000256" key="5">
    <source>
        <dbReference type="SAM" id="MobiDB-lite"/>
    </source>
</evidence>
<feature type="transmembrane region" description="Helical" evidence="6">
    <location>
        <begin position="86"/>
        <end position="112"/>
    </location>
</feature>
<keyword evidence="2 6" id="KW-0812">Transmembrane</keyword>
<sequence length="592" mass="64702">MPLFPEKSTDVGRSNKNISRPYRMSSMPTDSTENLTEIRLRNEPKEDNVVGTSQLFSQNGQIRYIPMPTPDPKDPLNLPEWRKWTAIAALCFFGALALSAEFIIGALVPVFVLEYAGINPQILGQIDIGSILPPGEVNLNPVKLLAGLGGPPIDQVSLLASIPLLVNGIASYIMVPMSIAVGRRPMLLLSAVCAFSGGFWAGASTGLYSHLAARCIQGLGAGAVEALIPLIVQDMMFIHQRNKAISLIGASQGLIVVSLGIGSPMIVAHQGWRFLYWITSSVGVFAFTLLVLFVPETRWIRSVEELAGKEVYELRPGETRPRLDPAVYGPRTNKSDFGILNVSYEWRLASASIWDTARSTLFPNVFWVIIVNSIFISMQGAAGQVGSSLLIAARWKFETLGFAVIPIVIASPFVWFFGGYVADWISNLHARRNGGRREPEAHLISLIFPLICGIIGPIVFGYAGQNINRLPGIVVLVGIFFIGFSFLTANALFAVYLVESYPNYAGKPVLINVASFRLIIGFIMSFKAVDWVQDMGFFKSFGIYSIALGIACLGLPFVYFYGKRIRMWTAGRLEPPLPTGKKFDEEGAGIAL</sequence>
<reference evidence="8" key="1">
    <citation type="journal article" date="2012" name="PLoS Genet.">
        <title>Comparative analysis of the genomes of two field isolates of the rice blast fungus Magnaporthe oryzae.</title>
        <authorList>
            <person name="Xue M."/>
            <person name="Yang J."/>
            <person name="Li Z."/>
            <person name="Hu S."/>
            <person name="Yao N."/>
            <person name="Dean R.A."/>
            <person name="Zhao W."/>
            <person name="Shen M."/>
            <person name="Zhang H."/>
            <person name="Li C."/>
            <person name="Liu L."/>
            <person name="Cao L."/>
            <person name="Xu X."/>
            <person name="Xing Y."/>
            <person name="Hsiang T."/>
            <person name="Zhang Z."/>
            <person name="Xu J.R."/>
            <person name="Peng Y.L."/>
        </authorList>
    </citation>
    <scope>NUCLEOTIDE SEQUENCE [LARGE SCALE GENOMIC DNA]</scope>
    <source>
        <strain evidence="8">P131</strain>
    </source>
</reference>
<feature type="transmembrane region" description="Helical" evidence="6">
    <location>
        <begin position="541"/>
        <end position="562"/>
    </location>
</feature>
<dbReference type="PANTHER" id="PTHR23502">
    <property type="entry name" value="MAJOR FACILITATOR SUPERFAMILY"/>
    <property type="match status" value="1"/>
</dbReference>
<evidence type="ECO:0000256" key="4">
    <source>
        <dbReference type="ARBA" id="ARBA00023136"/>
    </source>
</evidence>
<dbReference type="InterPro" id="IPR036259">
    <property type="entry name" value="MFS_trans_sf"/>
</dbReference>
<feature type="transmembrane region" description="Helical" evidence="6">
    <location>
        <begin position="361"/>
        <end position="382"/>
    </location>
</feature>
<feature type="transmembrane region" description="Helical" evidence="6">
    <location>
        <begin position="470"/>
        <end position="497"/>
    </location>
</feature>
<feature type="transmembrane region" description="Helical" evidence="6">
    <location>
        <begin position="187"/>
        <end position="205"/>
    </location>
</feature>
<organism>
    <name type="scientific">Pyricularia oryzae (strain P131)</name>
    <name type="common">Rice blast fungus</name>
    <name type="synonym">Magnaporthe oryzae</name>
    <dbReference type="NCBI Taxonomy" id="1143193"/>
    <lineage>
        <taxon>Eukaryota</taxon>
        <taxon>Fungi</taxon>
        <taxon>Dikarya</taxon>
        <taxon>Ascomycota</taxon>
        <taxon>Pezizomycotina</taxon>
        <taxon>Sordariomycetes</taxon>
        <taxon>Sordariomycetidae</taxon>
        <taxon>Magnaporthales</taxon>
        <taxon>Pyriculariaceae</taxon>
        <taxon>Pyricularia</taxon>
    </lineage>
</organism>
<dbReference type="GO" id="GO:0022857">
    <property type="term" value="F:transmembrane transporter activity"/>
    <property type="evidence" value="ECO:0007669"/>
    <property type="project" value="InterPro"/>
</dbReference>
<dbReference type="InterPro" id="IPR020846">
    <property type="entry name" value="MFS_dom"/>
</dbReference>
<keyword evidence="4 6" id="KW-0472">Membrane</keyword>
<feature type="transmembrane region" description="Helical" evidence="6">
    <location>
        <begin position="274"/>
        <end position="294"/>
    </location>
</feature>
<accession>L7JHZ1</accession>
<name>L7JHZ1_PYRO1</name>
<feature type="transmembrane region" description="Helical" evidence="6">
    <location>
        <begin position="244"/>
        <end position="268"/>
    </location>
</feature>
<evidence type="ECO:0000256" key="2">
    <source>
        <dbReference type="ARBA" id="ARBA00022692"/>
    </source>
</evidence>
<dbReference type="Pfam" id="PF07690">
    <property type="entry name" value="MFS_1"/>
    <property type="match status" value="1"/>
</dbReference>
<evidence type="ECO:0000256" key="3">
    <source>
        <dbReference type="ARBA" id="ARBA00022989"/>
    </source>
</evidence>
<dbReference type="GO" id="GO:0005886">
    <property type="term" value="C:plasma membrane"/>
    <property type="evidence" value="ECO:0007669"/>
    <property type="project" value="TreeGrafter"/>
</dbReference>
<dbReference type="PANTHER" id="PTHR23502:SF164">
    <property type="entry name" value="MAJOR FACILITATOR SUPERFAMILY (MFS) PROFILE DOMAIN-CONTAINING PROTEIN"/>
    <property type="match status" value="1"/>
</dbReference>
<dbReference type="InterPro" id="IPR011701">
    <property type="entry name" value="MFS"/>
</dbReference>
<feature type="transmembrane region" description="Helical" evidence="6">
    <location>
        <begin position="443"/>
        <end position="464"/>
    </location>
</feature>
<dbReference type="SUPFAM" id="SSF103473">
    <property type="entry name" value="MFS general substrate transporter"/>
    <property type="match status" value="1"/>
</dbReference>
<dbReference type="Gene3D" id="1.20.1250.20">
    <property type="entry name" value="MFS general substrate transporter like domains"/>
    <property type="match status" value="1"/>
</dbReference>
<feature type="transmembrane region" description="Helical" evidence="6">
    <location>
        <begin position="211"/>
        <end position="232"/>
    </location>
</feature>
<dbReference type="AlphaFoldDB" id="L7JHZ1"/>
<proteinExistence type="predicted"/>
<comment type="subcellular location">
    <subcellularLocation>
        <location evidence="1">Membrane</location>
        <topology evidence="1">Multi-pass membrane protein</topology>
    </subcellularLocation>
</comment>
<dbReference type="PROSITE" id="PS50850">
    <property type="entry name" value="MFS"/>
    <property type="match status" value="1"/>
</dbReference>
<feature type="region of interest" description="Disordered" evidence="5">
    <location>
        <begin position="1"/>
        <end position="33"/>
    </location>
</feature>
<evidence type="ECO:0000256" key="1">
    <source>
        <dbReference type="ARBA" id="ARBA00004141"/>
    </source>
</evidence>
<feature type="transmembrane region" description="Helical" evidence="6">
    <location>
        <begin position="509"/>
        <end position="529"/>
    </location>
</feature>
<evidence type="ECO:0000313" key="8">
    <source>
        <dbReference type="EMBL" id="ELQ67832.1"/>
    </source>
</evidence>
<feature type="transmembrane region" description="Helical" evidence="6">
    <location>
        <begin position="402"/>
        <end position="422"/>
    </location>
</feature>
<dbReference type="EMBL" id="JH795362">
    <property type="protein sequence ID" value="ELQ67832.1"/>
    <property type="molecule type" value="Genomic_DNA"/>
</dbReference>
<feature type="transmembrane region" description="Helical" evidence="6">
    <location>
        <begin position="156"/>
        <end position="175"/>
    </location>
</feature>
<evidence type="ECO:0000256" key="6">
    <source>
        <dbReference type="SAM" id="Phobius"/>
    </source>
</evidence>
<feature type="domain" description="Major facilitator superfamily (MFS) profile" evidence="7">
    <location>
        <begin position="93"/>
        <end position="566"/>
    </location>
</feature>